<protein>
    <recommendedName>
        <fullName evidence="3">Secreted protein</fullName>
    </recommendedName>
</protein>
<dbReference type="Proteomes" id="UP000825729">
    <property type="component" value="Unassembled WGS sequence"/>
</dbReference>
<keyword evidence="2" id="KW-1185">Reference proteome</keyword>
<comment type="caution">
    <text evidence="1">The sequence shown here is derived from an EMBL/GenBank/DDBJ whole genome shotgun (WGS) entry which is preliminary data.</text>
</comment>
<dbReference type="EMBL" id="JAINDJ010000005">
    <property type="protein sequence ID" value="KAG9445556.1"/>
    <property type="molecule type" value="Genomic_DNA"/>
</dbReference>
<organism evidence="1 2">
    <name type="scientific">Aristolochia fimbriata</name>
    <name type="common">White veined hardy Dutchman's pipe vine</name>
    <dbReference type="NCBI Taxonomy" id="158543"/>
    <lineage>
        <taxon>Eukaryota</taxon>
        <taxon>Viridiplantae</taxon>
        <taxon>Streptophyta</taxon>
        <taxon>Embryophyta</taxon>
        <taxon>Tracheophyta</taxon>
        <taxon>Spermatophyta</taxon>
        <taxon>Magnoliopsida</taxon>
        <taxon>Magnoliidae</taxon>
        <taxon>Piperales</taxon>
        <taxon>Aristolochiaceae</taxon>
        <taxon>Aristolochia</taxon>
    </lineage>
</organism>
<gene>
    <name evidence="1" type="ORF">H6P81_011684</name>
</gene>
<sequence length="114" mass="12473">MRTVRRLVTALELVTETVVAEARGIYAAPSQPRCAFSPFFFLPLYSVPFPPLCPAFFSSSSHGRCQTTTTTTTAHHPAKTRLRSTGQCSGIVVGERKTDVRISAVHLSFDFLLG</sequence>
<reference evidence="1 2" key="1">
    <citation type="submission" date="2021-07" db="EMBL/GenBank/DDBJ databases">
        <title>The Aristolochia fimbriata genome: insights into angiosperm evolution, floral development and chemical biosynthesis.</title>
        <authorList>
            <person name="Jiao Y."/>
        </authorList>
    </citation>
    <scope>NUCLEOTIDE SEQUENCE [LARGE SCALE GENOMIC DNA]</scope>
    <source>
        <strain evidence="1">IBCAS-2021</strain>
        <tissue evidence="1">Leaf</tissue>
    </source>
</reference>
<dbReference type="AlphaFoldDB" id="A0AAV7ECJ1"/>
<evidence type="ECO:0000313" key="2">
    <source>
        <dbReference type="Proteomes" id="UP000825729"/>
    </source>
</evidence>
<proteinExistence type="predicted"/>
<accession>A0AAV7ECJ1</accession>
<name>A0AAV7ECJ1_ARIFI</name>
<evidence type="ECO:0008006" key="3">
    <source>
        <dbReference type="Google" id="ProtNLM"/>
    </source>
</evidence>
<evidence type="ECO:0000313" key="1">
    <source>
        <dbReference type="EMBL" id="KAG9445556.1"/>
    </source>
</evidence>